<dbReference type="PANTHER" id="PTHR13169">
    <property type="entry name" value="UBIQUITIN-LIKE PROTEIN 3 HCG-1 PROTEIN"/>
    <property type="match status" value="1"/>
</dbReference>
<name>A0A1Y2AN58_9TREE</name>
<dbReference type="STRING" id="71784.A0A1Y2AN58"/>
<keyword evidence="4" id="KW-1185">Reference proteome</keyword>
<dbReference type="Proteomes" id="UP000193986">
    <property type="component" value="Unassembled WGS sequence"/>
</dbReference>
<organism evidence="3 4">
    <name type="scientific">Naematelia encephala</name>
    <dbReference type="NCBI Taxonomy" id="71784"/>
    <lineage>
        <taxon>Eukaryota</taxon>
        <taxon>Fungi</taxon>
        <taxon>Dikarya</taxon>
        <taxon>Basidiomycota</taxon>
        <taxon>Agaricomycotina</taxon>
        <taxon>Tremellomycetes</taxon>
        <taxon>Tremellales</taxon>
        <taxon>Naemateliaceae</taxon>
        <taxon>Naematelia</taxon>
    </lineage>
</organism>
<dbReference type="PANTHER" id="PTHR13169:SF0">
    <property type="entry name" value="UBIQUITIN-LIKE PROTEIN 3"/>
    <property type="match status" value="1"/>
</dbReference>
<sequence>VHLRVLVISGQSHVFTFEPETTVGRMKELLWSMWPPEWTSPAQPPSPSFLRVLHAGRVLGDDSTLTSNNLPAALPPTLPTVIHLSVRSFSIHGDEDPKKPSLLHPTSSRRSRTVAEDEVSGCKCTIM</sequence>
<dbReference type="InterPro" id="IPR000626">
    <property type="entry name" value="Ubiquitin-like_dom"/>
</dbReference>
<feature type="non-terminal residue" evidence="3">
    <location>
        <position position="1"/>
    </location>
</feature>
<reference evidence="3 4" key="1">
    <citation type="submission" date="2016-07" db="EMBL/GenBank/DDBJ databases">
        <title>Pervasive Adenine N6-methylation of Active Genes in Fungi.</title>
        <authorList>
            <consortium name="DOE Joint Genome Institute"/>
            <person name="Mondo S.J."/>
            <person name="Dannebaum R.O."/>
            <person name="Kuo R.C."/>
            <person name="Labutti K."/>
            <person name="Haridas S."/>
            <person name="Kuo A."/>
            <person name="Salamov A."/>
            <person name="Ahrendt S.R."/>
            <person name="Lipzen A."/>
            <person name="Sullivan W."/>
            <person name="Andreopoulos W.B."/>
            <person name="Clum A."/>
            <person name="Lindquist E."/>
            <person name="Daum C."/>
            <person name="Ramamoorthy G.K."/>
            <person name="Gryganskyi A."/>
            <person name="Culley D."/>
            <person name="Magnuson J.K."/>
            <person name="James T.Y."/>
            <person name="O'Malley M.A."/>
            <person name="Stajich J.E."/>
            <person name="Spatafora J.W."/>
            <person name="Visel A."/>
            <person name="Grigoriev I.V."/>
        </authorList>
    </citation>
    <scope>NUCLEOTIDE SEQUENCE [LARGE SCALE GENOMIC DNA]</scope>
    <source>
        <strain evidence="3 4">68-887.2</strain>
    </source>
</reference>
<protein>
    <recommendedName>
        <fullName evidence="2">Ubiquitin-like domain-containing protein</fullName>
    </recommendedName>
</protein>
<dbReference type="SUPFAM" id="SSF54236">
    <property type="entry name" value="Ubiquitin-like"/>
    <property type="match status" value="1"/>
</dbReference>
<dbReference type="InParanoid" id="A0A1Y2AN58"/>
<dbReference type="InterPro" id="IPR029071">
    <property type="entry name" value="Ubiquitin-like_domsf"/>
</dbReference>
<proteinExistence type="predicted"/>
<evidence type="ECO:0000256" key="1">
    <source>
        <dbReference type="SAM" id="MobiDB-lite"/>
    </source>
</evidence>
<dbReference type="AlphaFoldDB" id="A0A1Y2AN58"/>
<comment type="caution">
    <text evidence="3">The sequence shown here is derived from an EMBL/GenBank/DDBJ whole genome shotgun (WGS) entry which is preliminary data.</text>
</comment>
<dbReference type="Pfam" id="PF13881">
    <property type="entry name" value="Rad60-SLD_2"/>
    <property type="match status" value="1"/>
</dbReference>
<evidence type="ECO:0000313" key="4">
    <source>
        <dbReference type="Proteomes" id="UP000193986"/>
    </source>
</evidence>
<feature type="domain" description="Ubiquitin-like" evidence="2">
    <location>
        <begin position="1"/>
        <end position="70"/>
    </location>
</feature>
<dbReference type="OrthoDB" id="1043111at2759"/>
<gene>
    <name evidence="3" type="ORF">BCR39DRAFT_472763</name>
</gene>
<dbReference type="InterPro" id="IPR039540">
    <property type="entry name" value="UBL3-like_ubiquitin_dom"/>
</dbReference>
<dbReference type="InterPro" id="IPR040015">
    <property type="entry name" value="UBL3-like"/>
</dbReference>
<dbReference type="EMBL" id="MCFC01000073">
    <property type="protein sequence ID" value="ORY24003.1"/>
    <property type="molecule type" value="Genomic_DNA"/>
</dbReference>
<dbReference type="PROSITE" id="PS50053">
    <property type="entry name" value="UBIQUITIN_2"/>
    <property type="match status" value="1"/>
</dbReference>
<accession>A0A1Y2AN58</accession>
<evidence type="ECO:0000313" key="3">
    <source>
        <dbReference type="EMBL" id="ORY24003.1"/>
    </source>
</evidence>
<dbReference type="Gene3D" id="3.10.20.90">
    <property type="entry name" value="Phosphatidylinositol 3-kinase Catalytic Subunit, Chain A, domain 1"/>
    <property type="match status" value="1"/>
</dbReference>
<feature type="region of interest" description="Disordered" evidence="1">
    <location>
        <begin position="91"/>
        <end position="116"/>
    </location>
</feature>
<evidence type="ECO:0000259" key="2">
    <source>
        <dbReference type="PROSITE" id="PS50053"/>
    </source>
</evidence>